<name>A0ABQ1QTZ2_9FLAO</name>
<dbReference type="Pfam" id="PF11695">
    <property type="entry name" value="DUF3291"/>
    <property type="match status" value="1"/>
</dbReference>
<dbReference type="SUPFAM" id="SSF54909">
    <property type="entry name" value="Dimeric alpha+beta barrel"/>
    <property type="match status" value="1"/>
</dbReference>
<comment type="caution">
    <text evidence="2">The sequence shown here is derived from an EMBL/GenBank/DDBJ whole genome shotgun (WGS) entry which is preliminary data.</text>
</comment>
<dbReference type="RefSeq" id="WP_188369257.1">
    <property type="nucleotide sequence ID" value="NZ_BMFH01000001.1"/>
</dbReference>
<dbReference type="InterPro" id="IPR011008">
    <property type="entry name" value="Dimeric_a/b-barrel"/>
</dbReference>
<dbReference type="Proteomes" id="UP000625780">
    <property type="component" value="Unassembled WGS sequence"/>
</dbReference>
<accession>A0ABQ1QTZ2</accession>
<organism evidence="2 3">
    <name type="scientific">Muriicola marianensis</name>
    <dbReference type="NCBI Taxonomy" id="1324801"/>
    <lineage>
        <taxon>Bacteria</taxon>
        <taxon>Pseudomonadati</taxon>
        <taxon>Bacteroidota</taxon>
        <taxon>Flavobacteriia</taxon>
        <taxon>Flavobacteriales</taxon>
        <taxon>Flavobacteriaceae</taxon>
        <taxon>Muriicola</taxon>
    </lineage>
</organism>
<feature type="domain" description="DUF3291" evidence="1">
    <location>
        <begin position="5"/>
        <end position="140"/>
    </location>
</feature>
<protein>
    <recommendedName>
        <fullName evidence="1">DUF3291 domain-containing protein</fullName>
    </recommendedName>
</protein>
<sequence>MADYFAQINIARAKYPLDDTRMSDFVDNIPGINALADGSPGFVWRWIEEPESGVQEVFGDRALVVNMSVWESRDALMNFTYRTGHAEIFRRRNEWFSKLEDSHMACWYTRIPKISLAEAKKRLDHLNAIGETPYSFTLRTDCTPQEAAAFLEANPSLL</sequence>
<evidence type="ECO:0000313" key="3">
    <source>
        <dbReference type="Proteomes" id="UP000625780"/>
    </source>
</evidence>
<proteinExistence type="predicted"/>
<dbReference type="EMBL" id="BMFH01000001">
    <property type="protein sequence ID" value="GGD42032.1"/>
    <property type="molecule type" value="Genomic_DNA"/>
</dbReference>
<reference evidence="3" key="1">
    <citation type="journal article" date="2019" name="Int. J. Syst. Evol. Microbiol.">
        <title>The Global Catalogue of Microorganisms (GCM) 10K type strain sequencing project: providing services to taxonomists for standard genome sequencing and annotation.</title>
        <authorList>
            <consortium name="The Broad Institute Genomics Platform"/>
            <consortium name="The Broad Institute Genome Sequencing Center for Infectious Disease"/>
            <person name="Wu L."/>
            <person name="Ma J."/>
        </authorList>
    </citation>
    <scope>NUCLEOTIDE SEQUENCE [LARGE SCALE GENOMIC DNA]</scope>
    <source>
        <strain evidence="3">CGMCC 1.12606</strain>
    </source>
</reference>
<evidence type="ECO:0000259" key="1">
    <source>
        <dbReference type="Pfam" id="PF11695"/>
    </source>
</evidence>
<dbReference type="InterPro" id="IPR021708">
    <property type="entry name" value="DUF3291"/>
</dbReference>
<gene>
    <name evidence="2" type="ORF">GCM10011361_06340</name>
</gene>
<keyword evidence="3" id="KW-1185">Reference proteome</keyword>
<evidence type="ECO:0000313" key="2">
    <source>
        <dbReference type="EMBL" id="GGD42032.1"/>
    </source>
</evidence>